<dbReference type="PANTHER" id="PTHR11590:SF52">
    <property type="entry name" value="HEMOCYTE PROTEIN-GLUTAMINE GAMMA-GLUTAMYLTRANSFERASE-LIKE PROTEIN"/>
    <property type="match status" value="1"/>
</dbReference>
<dbReference type="SUPFAM" id="SSF49309">
    <property type="entry name" value="Transglutaminase, two C-terminal domains"/>
    <property type="match status" value="2"/>
</dbReference>
<dbReference type="InterPro" id="IPR001102">
    <property type="entry name" value="Transglutaminase_N"/>
</dbReference>
<feature type="binding site" evidence="3">
    <location>
        <position position="468"/>
    </location>
    <ligand>
        <name>Ca(2+)</name>
        <dbReference type="ChEBI" id="CHEBI:29108"/>
    </ligand>
</feature>
<feature type="binding site" evidence="3">
    <location>
        <position position="473"/>
    </location>
    <ligand>
        <name>Ca(2+)</name>
        <dbReference type="ChEBI" id="CHEBI:29108"/>
    </ligand>
</feature>
<accession>A0A8K0GBJ6</accession>
<dbReference type="PANTHER" id="PTHR11590">
    <property type="entry name" value="PROTEIN-GLUTAMINE GAMMA-GLUTAMYLTRANSFERASE"/>
    <property type="match status" value="1"/>
</dbReference>
<feature type="binding site" evidence="3">
    <location>
        <position position="411"/>
    </location>
    <ligand>
        <name>Ca(2+)</name>
        <dbReference type="ChEBI" id="CHEBI:29108"/>
    </ligand>
</feature>
<dbReference type="InterPro" id="IPR036238">
    <property type="entry name" value="Transglutaminase_C_sf"/>
</dbReference>
<dbReference type="InterPro" id="IPR036985">
    <property type="entry name" value="Transglutaminase-like_sf"/>
</dbReference>
<dbReference type="InterPro" id="IPR050779">
    <property type="entry name" value="Transglutaminase"/>
</dbReference>
<proteinExistence type="inferred from homology"/>
<dbReference type="Gene3D" id="2.60.40.10">
    <property type="entry name" value="Immunoglobulins"/>
    <property type="match status" value="3"/>
</dbReference>
<dbReference type="Pfam" id="PF01841">
    <property type="entry name" value="Transglut_core"/>
    <property type="match status" value="1"/>
</dbReference>
<evidence type="ECO:0000259" key="4">
    <source>
        <dbReference type="SMART" id="SM00460"/>
    </source>
</evidence>
<evidence type="ECO:0000256" key="1">
    <source>
        <dbReference type="ARBA" id="ARBA00005968"/>
    </source>
</evidence>
<feature type="active site" evidence="2">
    <location>
        <position position="285"/>
    </location>
</feature>
<dbReference type="InterPro" id="IPR008958">
    <property type="entry name" value="Transglutaminase_C"/>
</dbReference>
<dbReference type="Proteomes" id="UP000801492">
    <property type="component" value="Unassembled WGS sequence"/>
</dbReference>
<organism evidence="5 6">
    <name type="scientific">Ignelater luminosus</name>
    <name type="common">Cucubano</name>
    <name type="synonym">Pyrophorus luminosus</name>
    <dbReference type="NCBI Taxonomy" id="2038154"/>
    <lineage>
        <taxon>Eukaryota</taxon>
        <taxon>Metazoa</taxon>
        <taxon>Ecdysozoa</taxon>
        <taxon>Arthropoda</taxon>
        <taxon>Hexapoda</taxon>
        <taxon>Insecta</taxon>
        <taxon>Pterygota</taxon>
        <taxon>Neoptera</taxon>
        <taxon>Endopterygota</taxon>
        <taxon>Coleoptera</taxon>
        <taxon>Polyphaga</taxon>
        <taxon>Elateriformia</taxon>
        <taxon>Elateroidea</taxon>
        <taxon>Elateridae</taxon>
        <taxon>Agrypninae</taxon>
        <taxon>Pyrophorini</taxon>
        <taxon>Ignelater</taxon>
    </lineage>
</organism>
<dbReference type="Pfam" id="PF00927">
    <property type="entry name" value="Transglut_C"/>
    <property type="match status" value="2"/>
</dbReference>
<dbReference type="SMART" id="SM00460">
    <property type="entry name" value="TGc"/>
    <property type="match status" value="1"/>
</dbReference>
<feature type="active site" evidence="2">
    <location>
        <position position="348"/>
    </location>
</feature>
<comment type="caution">
    <text evidence="5">The sequence shown here is derived from an EMBL/GenBank/DDBJ whole genome shotgun (WGS) entry which is preliminary data.</text>
</comment>
<evidence type="ECO:0000313" key="5">
    <source>
        <dbReference type="EMBL" id="KAF2892348.1"/>
    </source>
</evidence>
<evidence type="ECO:0000313" key="6">
    <source>
        <dbReference type="Proteomes" id="UP000801492"/>
    </source>
</evidence>
<feature type="active site" evidence="2">
    <location>
        <position position="371"/>
    </location>
</feature>
<dbReference type="SUPFAM" id="SSF54001">
    <property type="entry name" value="Cysteine proteinases"/>
    <property type="match status" value="1"/>
</dbReference>
<evidence type="ECO:0000256" key="3">
    <source>
        <dbReference type="PIRSR" id="PIRSR000459-2"/>
    </source>
</evidence>
<dbReference type="InterPro" id="IPR038765">
    <property type="entry name" value="Papain-like_cys_pep_sf"/>
</dbReference>
<dbReference type="InterPro" id="IPR013783">
    <property type="entry name" value="Ig-like_fold"/>
</dbReference>
<dbReference type="PIRSF" id="PIRSF000459">
    <property type="entry name" value="TGM_EBP42"/>
    <property type="match status" value="1"/>
</dbReference>
<dbReference type="FunFam" id="2.60.40.10:FF:000171">
    <property type="entry name" value="protein-glutamine gamma-glutamyltransferase 6"/>
    <property type="match status" value="1"/>
</dbReference>
<dbReference type="OrthoDB" id="437511at2759"/>
<feature type="domain" description="Transglutaminase-like" evidence="4">
    <location>
        <begin position="277"/>
        <end position="374"/>
    </location>
</feature>
<comment type="cofactor">
    <cofactor evidence="3">
        <name>Ca(2+)</name>
        <dbReference type="ChEBI" id="CHEBI:29108"/>
    </cofactor>
    <text evidence="3">Binds 1 Ca(2+) ion per subunit.</text>
</comment>
<dbReference type="EMBL" id="VTPC01008789">
    <property type="protein sequence ID" value="KAF2892348.1"/>
    <property type="molecule type" value="Genomic_DNA"/>
</dbReference>
<dbReference type="FunFam" id="2.60.40.10:FF:000090">
    <property type="entry name" value="Protein-glutamine gamma-glutamyltransferase 2"/>
    <property type="match status" value="1"/>
</dbReference>
<dbReference type="Gene3D" id="3.90.260.10">
    <property type="entry name" value="Transglutaminase-like"/>
    <property type="match status" value="1"/>
</dbReference>
<gene>
    <name evidence="5" type="ORF">ILUMI_13824</name>
</gene>
<protein>
    <recommendedName>
        <fullName evidence="4">Transglutaminase-like domain-containing protein</fullName>
    </recommendedName>
</protein>
<dbReference type="GO" id="GO:0003810">
    <property type="term" value="F:protein-glutamine gamma-glutamyltransferase activity"/>
    <property type="evidence" value="ECO:0007669"/>
    <property type="project" value="InterPro"/>
</dbReference>
<dbReference type="InterPro" id="IPR023608">
    <property type="entry name" value="Transglutaminase_animal"/>
</dbReference>
<evidence type="ECO:0000256" key="2">
    <source>
        <dbReference type="PIRSR" id="PIRSR000459-1"/>
    </source>
</evidence>
<dbReference type="GO" id="GO:0046872">
    <property type="term" value="F:metal ion binding"/>
    <property type="evidence" value="ECO:0007669"/>
    <property type="project" value="UniProtKB-KW"/>
</dbReference>
<keyword evidence="6" id="KW-1185">Reference proteome</keyword>
<dbReference type="FunFam" id="3.90.260.10:FF:000002">
    <property type="entry name" value="Erythrocyte membrane protein band 4.2"/>
    <property type="match status" value="1"/>
</dbReference>
<reference evidence="5" key="1">
    <citation type="submission" date="2019-08" db="EMBL/GenBank/DDBJ databases">
        <title>The genome of the North American firefly Photinus pyralis.</title>
        <authorList>
            <consortium name="Photinus pyralis genome working group"/>
            <person name="Fallon T.R."/>
            <person name="Sander Lower S.E."/>
            <person name="Weng J.-K."/>
        </authorList>
    </citation>
    <scope>NUCLEOTIDE SEQUENCE</scope>
    <source>
        <strain evidence="5">TRF0915ILg1</strain>
        <tissue evidence="5">Whole body</tissue>
    </source>
</reference>
<keyword evidence="3" id="KW-0479">Metal-binding</keyword>
<feature type="binding site" evidence="3">
    <location>
        <position position="413"/>
    </location>
    <ligand>
        <name>Ca(2+)</name>
        <dbReference type="ChEBI" id="CHEBI:29108"/>
    </ligand>
</feature>
<dbReference type="Pfam" id="PF00868">
    <property type="entry name" value="Transglut_N"/>
    <property type="match status" value="1"/>
</dbReference>
<dbReference type="SUPFAM" id="SSF81296">
    <property type="entry name" value="E set domains"/>
    <property type="match status" value="1"/>
</dbReference>
<dbReference type="AlphaFoldDB" id="A0A8K0GBJ6"/>
<dbReference type="InterPro" id="IPR014756">
    <property type="entry name" value="Ig_E-set"/>
</dbReference>
<name>A0A8K0GBJ6_IGNLU</name>
<keyword evidence="3" id="KW-0106">Calcium</keyword>
<dbReference type="InterPro" id="IPR002931">
    <property type="entry name" value="Transglutaminase-like"/>
</dbReference>
<sequence>MEPLVVEATEFYPGDNAKENYTDEYDIVHNKDSPAPVFRRGQNFHFAIRFNRPFDEQNDIVRVHFYIGPKGKANVTKGTRVILTVAVKQKELPSGEHWRLAYIRSDANTIVLQAHIPCSAPVGIWRCSVRTGIAGKRGEKLEEHEPDEDIYILFNPWCKDDPVYMEDEIDRKEYVLNENGKIWIGTFREPKGKRWVFGQFDDVVLPSAAFLLEKSDLPHSDRGSPILVARAISAVINSKDDDGLLEGKWDGEYGDGTSPFAWTGSTAIMDEFLKSGGQPVKYGQCWVYSGATVTVCRALGIPCRSVTNYVSAHDTNRSLTVDKYFDLFGNLMDGGPEGDCNDSCWNFHVWNDVWMARPDLPPGYGGWQIIDGTPQELSGNIFCCGPASVEAVRKGEVGFLYDTPFVFSEVNADICHFQEDDESDWGFSRLSINRYHVGRKILTKRADLDDPEGDSDMLDVTLMYKNPEGSEAEKKAVISAIQGVPKAQEHYQRPSRTQEDVFFDLVDIDTVPLGQGFDVVVNIKNNSNETRNITSTLTASSVYYTGATAHRLKAAKGAFAVKPGDTEVLKIHVTPAEYLDKLVDHSLVKIYAIANVKETKQNWCEEDDFTFTKPELKAQALNACVGKECAVEFSFSNPLDVPLSGCKYSIEGYGLQKPQCFDFRDVQPKENVTFTGNFVPKLAGKRTIVATFNSSQLQGIGGSTSVMVQ</sequence>
<comment type="similarity">
    <text evidence="1">Belongs to the transglutaminase superfamily. Transglutaminase family.</text>
</comment>